<dbReference type="RefSeq" id="WP_165097058.1">
    <property type="nucleotide sequence ID" value="NZ_CP049056.1"/>
</dbReference>
<evidence type="ECO:0000313" key="3">
    <source>
        <dbReference type="EMBL" id="QIE55322.1"/>
    </source>
</evidence>
<evidence type="ECO:0000256" key="1">
    <source>
        <dbReference type="ARBA" id="ARBA00022741"/>
    </source>
</evidence>
<reference evidence="3 4" key="1">
    <citation type="submission" date="2020-02" db="EMBL/GenBank/DDBJ databases">
        <title>complete genome sequence of Rhodobacteraceae bacterium.</title>
        <authorList>
            <person name="Park J."/>
            <person name="Kim Y.-S."/>
            <person name="Kim K.-H."/>
        </authorList>
    </citation>
    <scope>NUCLEOTIDE SEQUENCE [LARGE SCALE GENOMIC DNA]</scope>
    <source>
        <strain evidence="3 4">RR4-56</strain>
    </source>
</reference>
<organism evidence="3 4">
    <name type="scientific">Pikeienuella piscinae</name>
    <dbReference type="NCBI Taxonomy" id="2748098"/>
    <lineage>
        <taxon>Bacteria</taxon>
        <taxon>Pseudomonadati</taxon>
        <taxon>Pseudomonadota</taxon>
        <taxon>Alphaproteobacteria</taxon>
        <taxon>Rhodobacterales</taxon>
        <taxon>Paracoccaceae</taxon>
        <taxon>Pikeienuella</taxon>
    </lineage>
</organism>
<sequence>MTERRIILELGSGADLHGGDQTKAARRAVEDALRRSSLSLFRSLSLDPGAMRIEITIGAPDPESVDCAAIAAIPPYGAVEVNVVKGGVAAAGLGPSGGSDAVIAAAAIAVHVEIPDGRWRLV</sequence>
<evidence type="ECO:0000256" key="2">
    <source>
        <dbReference type="ARBA" id="ARBA00023134"/>
    </source>
</evidence>
<dbReference type="Gene3D" id="3.30.1330.20">
    <property type="entry name" value="Tubulin/FtsZ, C-terminal domain"/>
    <property type="match status" value="1"/>
</dbReference>
<evidence type="ECO:0000313" key="4">
    <source>
        <dbReference type="Proteomes" id="UP000503336"/>
    </source>
</evidence>
<dbReference type="GO" id="GO:0005525">
    <property type="term" value="F:GTP binding"/>
    <property type="evidence" value="ECO:0007669"/>
    <property type="project" value="UniProtKB-KW"/>
</dbReference>
<name>A0A7L5BUL1_9RHOB</name>
<dbReference type="EMBL" id="CP049056">
    <property type="protein sequence ID" value="QIE55322.1"/>
    <property type="molecule type" value="Genomic_DNA"/>
</dbReference>
<dbReference type="InterPro" id="IPR037103">
    <property type="entry name" value="Tubulin/FtsZ-like_C"/>
</dbReference>
<gene>
    <name evidence="3" type="ORF">G5B40_07545</name>
</gene>
<dbReference type="PANTHER" id="PTHR34784">
    <property type="entry name" value="50S RIBOSOMAL PROTEIN L34"/>
    <property type="match status" value="1"/>
</dbReference>
<dbReference type="NCBIfam" id="TIGR02058">
    <property type="entry name" value="lin0512_fam"/>
    <property type="match status" value="1"/>
</dbReference>
<dbReference type="KEGG" id="hdh:G5B40_07545"/>
<dbReference type="PANTHER" id="PTHR34784:SF1">
    <property type="entry name" value="50S RIBOSOMAL PROTEIN L34"/>
    <property type="match status" value="1"/>
</dbReference>
<accession>A0A7L5BUL1</accession>
<dbReference type="Pfam" id="PF09585">
    <property type="entry name" value="Lin0512_fam"/>
    <property type="match status" value="1"/>
</dbReference>
<protein>
    <submittedName>
        <fullName evidence="3">Uncharacterized protein</fullName>
    </submittedName>
</protein>
<keyword evidence="4" id="KW-1185">Reference proteome</keyword>
<dbReference type="InterPro" id="IPR011719">
    <property type="entry name" value="CHP02058"/>
</dbReference>
<keyword evidence="2" id="KW-0342">GTP-binding</keyword>
<dbReference type="AlphaFoldDB" id="A0A7L5BUL1"/>
<dbReference type="Proteomes" id="UP000503336">
    <property type="component" value="Chromosome"/>
</dbReference>
<proteinExistence type="predicted"/>
<keyword evidence="1" id="KW-0547">Nucleotide-binding</keyword>